<sequence>MSTLMALSGWNSGEGLKVGSTAGIRYDAGCISVFVPPEEPAPEAPDASSTRSTALGIAC</sequence>
<reference evidence="2 3" key="1">
    <citation type="journal article" date="2010" name="J. Bacteriol.">
        <title>Genome sequence of the milbemycin-producing bacterium Streptomyces bingchenggensis.</title>
        <authorList>
            <person name="Wang X.J."/>
            <person name="Yan Y.J."/>
            <person name="Zhang B."/>
            <person name="An J."/>
            <person name="Wang J.J."/>
            <person name="Tian J."/>
            <person name="Jiang L."/>
            <person name="Chen Y.H."/>
            <person name="Huang S.X."/>
            <person name="Yin M."/>
            <person name="Zhang J."/>
            <person name="Gao A.L."/>
            <person name="Liu C.X."/>
            <person name="Zhu Z.X."/>
            <person name="Xiang W.S."/>
        </authorList>
    </citation>
    <scope>NUCLEOTIDE SEQUENCE [LARGE SCALE GENOMIC DNA]</scope>
    <source>
        <strain evidence="2 3">BCW-1</strain>
    </source>
</reference>
<evidence type="ECO:0000313" key="2">
    <source>
        <dbReference type="EMBL" id="ADI10693.1"/>
    </source>
</evidence>
<keyword evidence="3" id="KW-1185">Reference proteome</keyword>
<proteinExistence type="predicted"/>
<accession>D7CB10</accession>
<dbReference type="EMBL" id="CP002047">
    <property type="protein sequence ID" value="ADI10693.1"/>
    <property type="molecule type" value="Genomic_DNA"/>
</dbReference>
<dbReference type="HOGENOM" id="CLU_2958645_0_0_11"/>
<evidence type="ECO:0000313" key="3">
    <source>
        <dbReference type="Proteomes" id="UP000000377"/>
    </source>
</evidence>
<dbReference type="KEGG" id="sbh:SBI_07573"/>
<gene>
    <name evidence="2" type="ordered locus">SBI_07573</name>
</gene>
<organism evidence="2 3">
    <name type="scientific">Streptomyces bingchenggensis (strain BCW-1)</name>
    <dbReference type="NCBI Taxonomy" id="749414"/>
    <lineage>
        <taxon>Bacteria</taxon>
        <taxon>Bacillati</taxon>
        <taxon>Actinomycetota</taxon>
        <taxon>Actinomycetes</taxon>
        <taxon>Kitasatosporales</taxon>
        <taxon>Streptomycetaceae</taxon>
        <taxon>Streptomyces</taxon>
    </lineage>
</organism>
<protein>
    <submittedName>
        <fullName evidence="2">Uncharacterized protein</fullName>
    </submittedName>
</protein>
<dbReference type="AlphaFoldDB" id="D7CB10"/>
<dbReference type="Proteomes" id="UP000000377">
    <property type="component" value="Chromosome"/>
</dbReference>
<evidence type="ECO:0000256" key="1">
    <source>
        <dbReference type="SAM" id="MobiDB-lite"/>
    </source>
</evidence>
<feature type="region of interest" description="Disordered" evidence="1">
    <location>
        <begin position="37"/>
        <end position="59"/>
    </location>
</feature>
<name>D7CB10_STRBB</name>